<gene>
    <name evidence="1" type="ORF">GYMLUDRAFT_736270</name>
</gene>
<reference evidence="1 2" key="1">
    <citation type="submission" date="2014-04" db="EMBL/GenBank/DDBJ databases">
        <title>Evolutionary Origins and Diversification of the Mycorrhizal Mutualists.</title>
        <authorList>
            <consortium name="DOE Joint Genome Institute"/>
            <consortium name="Mycorrhizal Genomics Consortium"/>
            <person name="Kohler A."/>
            <person name="Kuo A."/>
            <person name="Nagy L.G."/>
            <person name="Floudas D."/>
            <person name="Copeland A."/>
            <person name="Barry K.W."/>
            <person name="Cichocki N."/>
            <person name="Veneault-Fourrey C."/>
            <person name="LaButti K."/>
            <person name="Lindquist E.A."/>
            <person name="Lipzen A."/>
            <person name="Lundell T."/>
            <person name="Morin E."/>
            <person name="Murat C."/>
            <person name="Riley R."/>
            <person name="Ohm R."/>
            <person name="Sun H."/>
            <person name="Tunlid A."/>
            <person name="Henrissat B."/>
            <person name="Grigoriev I.V."/>
            <person name="Hibbett D.S."/>
            <person name="Martin F."/>
        </authorList>
    </citation>
    <scope>NUCLEOTIDE SEQUENCE [LARGE SCALE GENOMIC DNA]</scope>
    <source>
        <strain evidence="1 2">FD-317 M1</strain>
    </source>
</reference>
<sequence>MNMAGTMTQVPTSSPIQSLRGDRLVAIVEVCVIHSKYNVIRFTTCALPPTVPSSSFSQALLSSGFIVLLAIRACHQPSRLSTSDLWNDVLGCPMFTLYALPLSLPIPVIVNLAVMLVAHSFSFLLVCLRGSLEDLVSYSRSRYAVSLL</sequence>
<dbReference type="AlphaFoldDB" id="A0A0D0CQT9"/>
<evidence type="ECO:0000313" key="2">
    <source>
        <dbReference type="Proteomes" id="UP000053593"/>
    </source>
</evidence>
<proteinExistence type="predicted"/>
<organism evidence="1 2">
    <name type="scientific">Collybiopsis luxurians FD-317 M1</name>
    <dbReference type="NCBI Taxonomy" id="944289"/>
    <lineage>
        <taxon>Eukaryota</taxon>
        <taxon>Fungi</taxon>
        <taxon>Dikarya</taxon>
        <taxon>Basidiomycota</taxon>
        <taxon>Agaricomycotina</taxon>
        <taxon>Agaricomycetes</taxon>
        <taxon>Agaricomycetidae</taxon>
        <taxon>Agaricales</taxon>
        <taxon>Marasmiineae</taxon>
        <taxon>Omphalotaceae</taxon>
        <taxon>Collybiopsis</taxon>
        <taxon>Collybiopsis luxurians</taxon>
    </lineage>
</organism>
<name>A0A0D0CQT9_9AGAR</name>
<keyword evidence="2" id="KW-1185">Reference proteome</keyword>
<accession>A0A0D0CQT9</accession>
<dbReference type="HOGENOM" id="CLU_1759015_0_0_1"/>
<dbReference type="EMBL" id="KN834788">
    <property type="protein sequence ID" value="KIK57858.1"/>
    <property type="molecule type" value="Genomic_DNA"/>
</dbReference>
<evidence type="ECO:0000313" key="1">
    <source>
        <dbReference type="EMBL" id="KIK57858.1"/>
    </source>
</evidence>
<dbReference type="Proteomes" id="UP000053593">
    <property type="component" value="Unassembled WGS sequence"/>
</dbReference>
<protein>
    <submittedName>
        <fullName evidence="1">Uncharacterized protein</fullName>
    </submittedName>
</protein>